<dbReference type="EMBL" id="LR798324">
    <property type="protein sequence ID" value="CAB5223972.1"/>
    <property type="molecule type" value="Genomic_DNA"/>
</dbReference>
<organism evidence="1">
    <name type="scientific">uncultured Caudovirales phage</name>
    <dbReference type="NCBI Taxonomy" id="2100421"/>
    <lineage>
        <taxon>Viruses</taxon>
        <taxon>Duplodnaviria</taxon>
        <taxon>Heunggongvirae</taxon>
        <taxon>Uroviricota</taxon>
        <taxon>Caudoviricetes</taxon>
        <taxon>Peduoviridae</taxon>
        <taxon>Maltschvirus</taxon>
        <taxon>Maltschvirus maltsch</taxon>
    </lineage>
</organism>
<gene>
    <name evidence="1" type="ORF">UFOVP388_39</name>
</gene>
<name>A0A6J7X1K8_9CAUD</name>
<sequence>MIKNILDLLALQEHYGISENIEIAKGKNELPKTFKEGFKQIKRELKWRKLK</sequence>
<accession>A0A6J7X1K8</accession>
<reference evidence="1" key="1">
    <citation type="submission" date="2020-05" db="EMBL/GenBank/DDBJ databases">
        <authorList>
            <person name="Chiriac C."/>
            <person name="Salcher M."/>
            <person name="Ghai R."/>
            <person name="Kavagutti S V."/>
        </authorList>
    </citation>
    <scope>NUCLEOTIDE SEQUENCE</scope>
</reference>
<proteinExistence type="predicted"/>
<evidence type="ECO:0000313" key="1">
    <source>
        <dbReference type="EMBL" id="CAB5223972.1"/>
    </source>
</evidence>
<protein>
    <submittedName>
        <fullName evidence="1">Uncharacterized protein</fullName>
    </submittedName>
</protein>